<evidence type="ECO:0000313" key="2">
    <source>
        <dbReference type="Proteomes" id="UP000438429"/>
    </source>
</evidence>
<protein>
    <submittedName>
        <fullName evidence="1">Uncharacterized protein</fullName>
    </submittedName>
</protein>
<evidence type="ECO:0000313" key="1">
    <source>
        <dbReference type="EMBL" id="KAF0042864.1"/>
    </source>
</evidence>
<name>A0A6A4THZ9_SCOMX</name>
<reference evidence="1 2" key="1">
    <citation type="submission" date="2019-06" db="EMBL/GenBank/DDBJ databases">
        <title>Draft genomes of female and male turbot (Scophthalmus maximus).</title>
        <authorList>
            <person name="Xu H."/>
            <person name="Xu X.-W."/>
            <person name="Shao C."/>
            <person name="Chen S."/>
        </authorList>
    </citation>
    <scope>NUCLEOTIDE SEQUENCE [LARGE SCALE GENOMIC DNA]</scope>
    <source>
        <strain evidence="1">Ysfricsl-2016a</strain>
        <tissue evidence="1">Blood</tissue>
    </source>
</reference>
<dbReference type="Proteomes" id="UP000438429">
    <property type="component" value="Unassembled WGS sequence"/>
</dbReference>
<dbReference type="EMBL" id="VEVO01000004">
    <property type="protein sequence ID" value="KAF0042864.1"/>
    <property type="molecule type" value="Genomic_DNA"/>
</dbReference>
<accession>A0A6A4THZ9</accession>
<organism evidence="1 2">
    <name type="scientific">Scophthalmus maximus</name>
    <name type="common">Turbot</name>
    <name type="synonym">Psetta maxima</name>
    <dbReference type="NCBI Taxonomy" id="52904"/>
    <lineage>
        <taxon>Eukaryota</taxon>
        <taxon>Metazoa</taxon>
        <taxon>Chordata</taxon>
        <taxon>Craniata</taxon>
        <taxon>Vertebrata</taxon>
        <taxon>Euteleostomi</taxon>
        <taxon>Actinopterygii</taxon>
        <taxon>Neopterygii</taxon>
        <taxon>Teleostei</taxon>
        <taxon>Neoteleostei</taxon>
        <taxon>Acanthomorphata</taxon>
        <taxon>Carangaria</taxon>
        <taxon>Pleuronectiformes</taxon>
        <taxon>Pleuronectoidei</taxon>
        <taxon>Scophthalmidae</taxon>
        <taxon>Scophthalmus</taxon>
    </lineage>
</organism>
<dbReference type="AlphaFoldDB" id="A0A6A4THZ9"/>
<proteinExistence type="predicted"/>
<sequence length="91" mass="10668">MRGTRCRECDQHTNGRALASRSQDVDLCENWKRVTPSERVSVLNERRLTSSGRNRQYIARKCRNLRVDQVEKTFARWSGTSTVVNKRTDRI</sequence>
<gene>
    <name evidence="1" type="ORF">F2P81_004201</name>
</gene>
<comment type="caution">
    <text evidence="1">The sequence shown here is derived from an EMBL/GenBank/DDBJ whole genome shotgun (WGS) entry which is preliminary data.</text>
</comment>